<feature type="transmembrane region" description="Helical" evidence="1">
    <location>
        <begin position="62"/>
        <end position="84"/>
    </location>
</feature>
<organism evidence="2 3">
    <name type="scientific">Pseudonocardia autotrophica</name>
    <name type="common">Amycolata autotrophica</name>
    <name type="synonym">Nocardia autotrophica</name>
    <dbReference type="NCBI Taxonomy" id="2074"/>
    <lineage>
        <taxon>Bacteria</taxon>
        <taxon>Bacillati</taxon>
        <taxon>Actinomycetota</taxon>
        <taxon>Actinomycetes</taxon>
        <taxon>Pseudonocardiales</taxon>
        <taxon>Pseudonocardiaceae</taxon>
        <taxon>Pseudonocardia</taxon>
    </lineage>
</organism>
<evidence type="ECO:0000313" key="2">
    <source>
        <dbReference type="EMBL" id="OSY38123.1"/>
    </source>
</evidence>
<evidence type="ECO:0000256" key="1">
    <source>
        <dbReference type="SAM" id="Phobius"/>
    </source>
</evidence>
<evidence type="ECO:0000313" key="3">
    <source>
        <dbReference type="Proteomes" id="UP000194360"/>
    </source>
</evidence>
<keyword evidence="1" id="KW-0812">Transmembrane</keyword>
<comment type="caution">
    <text evidence="2">The sequence shown here is derived from an EMBL/GenBank/DDBJ whole genome shotgun (WGS) entry which is preliminary data.</text>
</comment>
<dbReference type="Proteomes" id="UP000194360">
    <property type="component" value="Unassembled WGS sequence"/>
</dbReference>
<keyword evidence="3" id="KW-1185">Reference proteome</keyword>
<sequence length="99" mass="10507">MTGERRSVTPVTRPIGPALRRLLGSLTLPEELPGWQRLLVGIGAALLTLVGVVTSVPEGAPAWVYALTGWLGVLALAALASVLIRRLHPALRRTHDDTG</sequence>
<accession>A0A1Y2MSC5</accession>
<gene>
    <name evidence="2" type="ORF">BG845_04296</name>
</gene>
<keyword evidence="1" id="KW-1133">Transmembrane helix</keyword>
<feature type="transmembrane region" description="Helical" evidence="1">
    <location>
        <begin position="38"/>
        <end position="56"/>
    </location>
</feature>
<dbReference type="AlphaFoldDB" id="A0A1Y2MSC5"/>
<name>A0A1Y2MSC5_PSEAH</name>
<proteinExistence type="predicted"/>
<reference evidence="2 3" key="1">
    <citation type="submission" date="2016-09" db="EMBL/GenBank/DDBJ databases">
        <title>Pseudonocardia autotrophica DSM535, a candidate organism with high potential of specific P450 cytochromes.</title>
        <authorList>
            <person name="Grumaz C."/>
            <person name="Vainshtein Y."/>
            <person name="Kirstahler P."/>
            <person name="Sohn K."/>
        </authorList>
    </citation>
    <scope>NUCLEOTIDE SEQUENCE [LARGE SCALE GENOMIC DNA]</scope>
    <source>
        <strain evidence="2 3">DSM 535</strain>
    </source>
</reference>
<dbReference type="STRING" id="2074.BG845_04296"/>
<keyword evidence="1" id="KW-0472">Membrane</keyword>
<protein>
    <submittedName>
        <fullName evidence="2">Uncharacterized protein</fullName>
    </submittedName>
</protein>
<dbReference type="EMBL" id="MIGB01000025">
    <property type="protein sequence ID" value="OSY38123.1"/>
    <property type="molecule type" value="Genomic_DNA"/>
</dbReference>